<dbReference type="GeneID" id="25728033"/>
<feature type="coiled-coil region" evidence="1">
    <location>
        <begin position="140"/>
        <end position="195"/>
    </location>
</feature>
<protein>
    <submittedName>
        <fullName evidence="3">Uncharacterized protein</fullName>
    </submittedName>
</protein>
<dbReference type="KEGG" id="mng:MNEG_10831"/>
<dbReference type="RefSeq" id="XP_013896151.1">
    <property type="nucleotide sequence ID" value="XM_014040697.1"/>
</dbReference>
<feature type="compositionally biased region" description="Low complexity" evidence="2">
    <location>
        <begin position="1"/>
        <end position="10"/>
    </location>
</feature>
<evidence type="ECO:0000313" key="3">
    <source>
        <dbReference type="EMBL" id="KIY97131.1"/>
    </source>
</evidence>
<feature type="region of interest" description="Disordered" evidence="2">
    <location>
        <begin position="1"/>
        <end position="44"/>
    </location>
</feature>
<name>A0A0D2M7M2_9CHLO</name>
<reference evidence="3 4" key="1">
    <citation type="journal article" date="2013" name="BMC Genomics">
        <title>Reconstruction of the lipid metabolism for the microalga Monoraphidium neglectum from its genome sequence reveals characteristics suitable for biofuel production.</title>
        <authorList>
            <person name="Bogen C."/>
            <person name="Al-Dilaimi A."/>
            <person name="Albersmeier A."/>
            <person name="Wichmann J."/>
            <person name="Grundmann M."/>
            <person name="Rupp O."/>
            <person name="Lauersen K.J."/>
            <person name="Blifernez-Klassen O."/>
            <person name="Kalinowski J."/>
            <person name="Goesmann A."/>
            <person name="Mussgnug J.H."/>
            <person name="Kruse O."/>
        </authorList>
    </citation>
    <scope>NUCLEOTIDE SEQUENCE [LARGE SCALE GENOMIC DNA]</scope>
    <source>
        <strain evidence="3 4">SAG 48.87</strain>
    </source>
</reference>
<accession>A0A0D2M7M2</accession>
<feature type="compositionally biased region" description="Acidic residues" evidence="2">
    <location>
        <begin position="393"/>
        <end position="440"/>
    </location>
</feature>
<dbReference type="Proteomes" id="UP000054498">
    <property type="component" value="Unassembled WGS sequence"/>
</dbReference>
<sequence length="466" mass="49585">MQQTQQQTQQPEEWCPASQIDWDRILPPPQPTRHTPSARPSALQLPPALTVRDGAPSAAAAPPFAYESARLKVSKLQSDFAQACRQLTQAARREERLQEQLAALKAALAGALGAGGGGAAGAGTPGAPLVAGAAELVGGVREISRARDQLTKELSSKRREAAAAAAALEACRAGNEAALRNAAAARRAAGEARAEVLRPARSRVAAAFLRVSSHQGSRRALTVHEAAVPGCVGSARGAPCVAQAQAEAQEERRRADGLADDREELVLQLQEAQIAADLAKAELAQSEAAGAEDDNLEDADLDDLTEAQLRAALSKARRRRDKSEKRLAAARTSLRLRERRAEVLRAERDAARGEAQRLREALCEAQGERVRLMCALERAGRAAGGRGRAAVLEDAEEEEEEEEADEGEKDDQGAAEDEEAEGDGEGEEGEEEEEEGEGEDPAGSASPPPPRLLRHQPPRARQERGR</sequence>
<dbReference type="AlphaFoldDB" id="A0A0D2M7M2"/>
<feature type="region of interest" description="Disordered" evidence="2">
    <location>
        <begin position="381"/>
        <end position="466"/>
    </location>
</feature>
<dbReference type="EMBL" id="KK102696">
    <property type="protein sequence ID" value="KIY97131.1"/>
    <property type="molecule type" value="Genomic_DNA"/>
</dbReference>
<evidence type="ECO:0000313" key="4">
    <source>
        <dbReference type="Proteomes" id="UP000054498"/>
    </source>
</evidence>
<feature type="coiled-coil region" evidence="1">
    <location>
        <begin position="80"/>
        <end position="114"/>
    </location>
</feature>
<keyword evidence="1" id="KW-0175">Coiled coil</keyword>
<dbReference type="STRING" id="145388.A0A0D2M7M2"/>
<feature type="coiled-coil region" evidence="1">
    <location>
        <begin position="241"/>
        <end position="361"/>
    </location>
</feature>
<gene>
    <name evidence="3" type="ORF">MNEG_10831</name>
</gene>
<proteinExistence type="predicted"/>
<evidence type="ECO:0000256" key="2">
    <source>
        <dbReference type="SAM" id="MobiDB-lite"/>
    </source>
</evidence>
<organism evidence="3 4">
    <name type="scientific">Monoraphidium neglectum</name>
    <dbReference type="NCBI Taxonomy" id="145388"/>
    <lineage>
        <taxon>Eukaryota</taxon>
        <taxon>Viridiplantae</taxon>
        <taxon>Chlorophyta</taxon>
        <taxon>core chlorophytes</taxon>
        <taxon>Chlorophyceae</taxon>
        <taxon>CS clade</taxon>
        <taxon>Sphaeropleales</taxon>
        <taxon>Selenastraceae</taxon>
        <taxon>Monoraphidium</taxon>
    </lineage>
</organism>
<evidence type="ECO:0000256" key="1">
    <source>
        <dbReference type="SAM" id="Coils"/>
    </source>
</evidence>
<keyword evidence="4" id="KW-1185">Reference proteome</keyword>